<evidence type="ECO:0000256" key="2">
    <source>
        <dbReference type="ARBA" id="ARBA00004713"/>
    </source>
</evidence>
<name>A0A1T4PYK1_9HYPH</name>
<feature type="domain" description="3-deoxy-D-manno-octulosonic-acid transferase N-terminal" evidence="11">
    <location>
        <begin position="41"/>
        <end position="215"/>
    </location>
</feature>
<comment type="catalytic activity">
    <reaction evidence="7 10">
        <text>lipid IVA (E. coli) + CMP-3-deoxy-beta-D-manno-octulosonate = alpha-Kdo-(2-&gt;6)-lipid IVA (E. coli) + CMP + H(+)</text>
        <dbReference type="Rhea" id="RHEA:28066"/>
        <dbReference type="ChEBI" id="CHEBI:15378"/>
        <dbReference type="ChEBI" id="CHEBI:58603"/>
        <dbReference type="ChEBI" id="CHEBI:60364"/>
        <dbReference type="ChEBI" id="CHEBI:60377"/>
        <dbReference type="ChEBI" id="CHEBI:85987"/>
        <dbReference type="EC" id="2.4.99.12"/>
    </reaction>
</comment>
<feature type="active site" description="Proton acceptor" evidence="8">
    <location>
        <position position="69"/>
    </location>
</feature>
<dbReference type="AlphaFoldDB" id="A0A1T4PYK1"/>
<dbReference type="RefSeq" id="WP_078707763.1">
    <property type="nucleotide sequence ID" value="NZ_FUXL01000004.1"/>
</dbReference>
<dbReference type="InterPro" id="IPR038107">
    <property type="entry name" value="Glycos_transf_N_sf"/>
</dbReference>
<dbReference type="PANTHER" id="PTHR42755">
    <property type="entry name" value="3-DEOXY-MANNO-OCTULOSONATE CYTIDYLYLTRANSFERASE"/>
    <property type="match status" value="1"/>
</dbReference>
<dbReference type="Proteomes" id="UP000190135">
    <property type="component" value="Unassembled WGS sequence"/>
</dbReference>
<dbReference type="GO" id="GO:0043842">
    <property type="term" value="F:Kdo transferase activity"/>
    <property type="evidence" value="ECO:0007669"/>
    <property type="project" value="UniProtKB-EC"/>
</dbReference>
<dbReference type="PANTHER" id="PTHR42755:SF1">
    <property type="entry name" value="3-DEOXY-D-MANNO-OCTULOSONIC ACID TRANSFERASE, MITOCHONDRIAL-RELATED"/>
    <property type="match status" value="1"/>
</dbReference>
<reference evidence="13" key="1">
    <citation type="submission" date="2017-02" db="EMBL/GenBank/DDBJ databases">
        <authorList>
            <person name="Varghese N."/>
            <person name="Submissions S."/>
        </authorList>
    </citation>
    <scope>NUCLEOTIDE SEQUENCE [LARGE SCALE GENOMIC DNA]</scope>
    <source>
        <strain evidence="13">USBA 369</strain>
    </source>
</reference>
<evidence type="ECO:0000313" key="12">
    <source>
        <dbReference type="EMBL" id="SJZ96406.1"/>
    </source>
</evidence>
<evidence type="ECO:0000259" key="11">
    <source>
        <dbReference type="Pfam" id="PF04413"/>
    </source>
</evidence>
<organism evidence="12 13">
    <name type="scientific">Consotaella salsifontis</name>
    <dbReference type="NCBI Taxonomy" id="1365950"/>
    <lineage>
        <taxon>Bacteria</taxon>
        <taxon>Pseudomonadati</taxon>
        <taxon>Pseudomonadota</taxon>
        <taxon>Alphaproteobacteria</taxon>
        <taxon>Hyphomicrobiales</taxon>
        <taxon>Aurantimonadaceae</taxon>
        <taxon>Consotaella</taxon>
    </lineage>
</organism>
<comment type="subcellular location">
    <subcellularLocation>
        <location evidence="10">Cell membrane</location>
    </subcellularLocation>
</comment>
<dbReference type="InterPro" id="IPR039901">
    <property type="entry name" value="Kdotransferase"/>
</dbReference>
<protein>
    <recommendedName>
        <fullName evidence="4 10">3-deoxy-D-manno-octulosonic acid transferase</fullName>
        <shortName evidence="10">Kdo transferase</shortName>
        <ecNumber evidence="3 10">2.4.99.12</ecNumber>
    </recommendedName>
    <alternativeName>
        <fullName evidence="6 10">Lipid IV(A) 3-deoxy-D-manno-octulosonic acid transferase</fullName>
    </alternativeName>
</protein>
<dbReference type="UniPathway" id="UPA00958"/>
<evidence type="ECO:0000256" key="6">
    <source>
        <dbReference type="ARBA" id="ARBA00031445"/>
    </source>
</evidence>
<keyword evidence="10" id="KW-1003">Cell membrane</keyword>
<dbReference type="EMBL" id="FUXL01000004">
    <property type="protein sequence ID" value="SJZ96406.1"/>
    <property type="molecule type" value="Genomic_DNA"/>
</dbReference>
<dbReference type="Gene3D" id="3.40.50.11720">
    <property type="entry name" value="3-Deoxy-D-manno-octulosonic-acid transferase, N-terminal domain"/>
    <property type="match status" value="1"/>
</dbReference>
<keyword evidence="10" id="KW-0448">Lipopolysaccharide biosynthesis</keyword>
<evidence type="ECO:0000256" key="9">
    <source>
        <dbReference type="PIRSR" id="PIRSR639901-2"/>
    </source>
</evidence>
<dbReference type="OrthoDB" id="9789797at2"/>
<evidence type="ECO:0000256" key="5">
    <source>
        <dbReference type="ARBA" id="ARBA00022679"/>
    </source>
</evidence>
<dbReference type="GO" id="GO:0009244">
    <property type="term" value="P:lipopolysaccharide core region biosynthetic process"/>
    <property type="evidence" value="ECO:0007669"/>
    <property type="project" value="UniProtKB-UniRule"/>
</dbReference>
<dbReference type="SUPFAM" id="SSF53756">
    <property type="entry name" value="UDP-Glycosyltransferase/glycogen phosphorylase"/>
    <property type="match status" value="1"/>
</dbReference>
<dbReference type="InterPro" id="IPR007507">
    <property type="entry name" value="Glycos_transf_N"/>
</dbReference>
<comment type="similarity">
    <text evidence="10">Belongs to the glycosyltransferase group 1 family.</text>
</comment>
<evidence type="ECO:0000256" key="3">
    <source>
        <dbReference type="ARBA" id="ARBA00012621"/>
    </source>
</evidence>
<dbReference type="NCBIfam" id="NF004387">
    <property type="entry name" value="PRK05749.1-3"/>
    <property type="match status" value="1"/>
</dbReference>
<evidence type="ECO:0000256" key="8">
    <source>
        <dbReference type="PIRSR" id="PIRSR639901-1"/>
    </source>
</evidence>
<feature type="site" description="Transition state stabilizer" evidence="9">
    <location>
        <position position="137"/>
    </location>
</feature>
<evidence type="ECO:0000256" key="7">
    <source>
        <dbReference type="ARBA" id="ARBA00049183"/>
    </source>
</evidence>
<comment type="pathway">
    <text evidence="2 10">Bacterial outer membrane biogenesis; LPS core biosynthesis.</text>
</comment>
<evidence type="ECO:0000256" key="1">
    <source>
        <dbReference type="ARBA" id="ARBA00003394"/>
    </source>
</evidence>
<evidence type="ECO:0000256" key="10">
    <source>
        <dbReference type="RuleBase" id="RU365103"/>
    </source>
</evidence>
<sequence length="443" mass="48067">MKLSRAALALSLYRAVGTVAYPLAGPYVSWRASRGKEESARRRERYGYSATARPEGVPLVWIHAASVGETAAVAPMVQRLIDDDFAVLMTTGTVTSAAMVRERLSPSVLHQYVPLDFRPSVARFLDHWRPDLAIVAESEIWPVTISELGRRSIPQILVNARLSDRSFRRWKKLPSLAEALLENLSQVVAQSDIDGQRFSLLGAPAVKVAGNLKADVPPPAADPEELARLKAAIGERPIWAALSTHSGEERLAAKIHESLKARHGGLLTLIVPRHVNRAGDLERELAQRGLKVVRRSSGALPAPDTDIYLGDTMGEMGLYLRLTEIAFMGKSLSAQGGQNPLEAAMLGTAILSGCNVQNFREGYQRLADAGAARLVKDEASLSDQVDCLLSQPQTRRKMIAAGGETIAGMRGAFGRTMEALDPFLRPLKLSFTLGGRDRLSGGK</sequence>
<dbReference type="GO" id="GO:0005886">
    <property type="term" value="C:plasma membrane"/>
    <property type="evidence" value="ECO:0007669"/>
    <property type="project" value="UniProtKB-SubCell"/>
</dbReference>
<evidence type="ECO:0000256" key="4">
    <source>
        <dbReference type="ARBA" id="ARBA00019077"/>
    </source>
</evidence>
<dbReference type="Gene3D" id="3.40.50.2000">
    <property type="entry name" value="Glycogen Phosphorylase B"/>
    <property type="match status" value="1"/>
</dbReference>
<feature type="site" description="Transition state stabilizer" evidence="9">
    <location>
        <position position="213"/>
    </location>
</feature>
<dbReference type="EC" id="2.4.99.12" evidence="3 10"/>
<dbReference type="STRING" id="1365950.SAMN05428963_104239"/>
<gene>
    <name evidence="12" type="ORF">SAMN05428963_104239</name>
</gene>
<comment type="function">
    <text evidence="1 10">Involved in lipopolysaccharide (LPS) biosynthesis. Catalyzes the transfer of 3-deoxy-D-manno-octulosonate (Kdo) residue(s) from CMP-Kdo to lipid IV(A), the tetraacyldisaccharide-1,4'-bisphosphate precursor of lipid A.</text>
</comment>
<keyword evidence="10" id="KW-0472">Membrane</keyword>
<dbReference type="Pfam" id="PF04413">
    <property type="entry name" value="Glycos_transf_N"/>
    <property type="match status" value="1"/>
</dbReference>
<evidence type="ECO:0000313" key="13">
    <source>
        <dbReference type="Proteomes" id="UP000190135"/>
    </source>
</evidence>
<dbReference type="GO" id="GO:0009245">
    <property type="term" value="P:lipid A biosynthetic process"/>
    <property type="evidence" value="ECO:0007669"/>
    <property type="project" value="TreeGrafter"/>
</dbReference>
<accession>A0A1T4PYK1</accession>
<keyword evidence="13" id="KW-1185">Reference proteome</keyword>
<keyword evidence="5 10" id="KW-0808">Transferase</keyword>
<proteinExistence type="inferred from homology"/>